<dbReference type="PANTHER" id="PTHR24286:SF384">
    <property type="entry name" value="P450, PUTATIVE (EUROFUNG)-RELATED"/>
    <property type="match status" value="1"/>
</dbReference>
<comment type="similarity">
    <text evidence="1">Belongs to the cytochrome P450 family.</text>
</comment>
<dbReference type="SUPFAM" id="SSF48264">
    <property type="entry name" value="Cytochrome P450"/>
    <property type="match status" value="1"/>
</dbReference>
<dbReference type="GO" id="GO:0005506">
    <property type="term" value="F:iron ion binding"/>
    <property type="evidence" value="ECO:0007669"/>
    <property type="project" value="InterPro"/>
</dbReference>
<dbReference type="GO" id="GO:0004497">
    <property type="term" value="F:monooxygenase activity"/>
    <property type="evidence" value="ECO:0007669"/>
    <property type="project" value="UniProtKB-KW"/>
</dbReference>
<dbReference type="CDD" id="cd00302">
    <property type="entry name" value="cytochrome_P450"/>
    <property type="match status" value="1"/>
</dbReference>
<dbReference type="PRINTS" id="PR00465">
    <property type="entry name" value="EP450IV"/>
</dbReference>
<evidence type="ECO:0000256" key="5">
    <source>
        <dbReference type="ARBA" id="ARBA00023004"/>
    </source>
</evidence>
<evidence type="ECO:0000256" key="4">
    <source>
        <dbReference type="ARBA" id="ARBA00023002"/>
    </source>
</evidence>
<accession>A0A7S2JV49</accession>
<dbReference type="GO" id="GO:0016125">
    <property type="term" value="P:sterol metabolic process"/>
    <property type="evidence" value="ECO:0007669"/>
    <property type="project" value="TreeGrafter"/>
</dbReference>
<dbReference type="InterPro" id="IPR036396">
    <property type="entry name" value="Cyt_P450_sf"/>
</dbReference>
<keyword evidence="3 7" id="KW-0479">Metal-binding</keyword>
<dbReference type="InterPro" id="IPR002403">
    <property type="entry name" value="Cyt_P450_E_grp-IV"/>
</dbReference>
<keyword evidence="5 7" id="KW-0408">Iron</keyword>
<keyword evidence="6" id="KW-0503">Monooxygenase</keyword>
<evidence type="ECO:0000256" key="2">
    <source>
        <dbReference type="ARBA" id="ARBA00022617"/>
    </source>
</evidence>
<evidence type="ECO:0008006" key="9">
    <source>
        <dbReference type="Google" id="ProtNLM"/>
    </source>
</evidence>
<evidence type="ECO:0000256" key="7">
    <source>
        <dbReference type="PIRSR" id="PIRSR602403-1"/>
    </source>
</evidence>
<gene>
    <name evidence="8" type="ORF">LDAN0321_LOCUS1121</name>
</gene>
<organism evidence="8">
    <name type="scientific">Leptocylindrus danicus</name>
    <dbReference type="NCBI Taxonomy" id="163516"/>
    <lineage>
        <taxon>Eukaryota</taxon>
        <taxon>Sar</taxon>
        <taxon>Stramenopiles</taxon>
        <taxon>Ochrophyta</taxon>
        <taxon>Bacillariophyta</taxon>
        <taxon>Coscinodiscophyceae</taxon>
        <taxon>Chaetocerotophycidae</taxon>
        <taxon>Leptocylindrales</taxon>
        <taxon>Leptocylindraceae</taxon>
        <taxon>Leptocylindrus</taxon>
    </lineage>
</organism>
<sequence>MKQVASLPSSIMSSEKAIADIGFEYLLGKTNVFQGTAWHKRILKDEIFDSSKFKPSFLPSLRAELAKAMENEIKNLATPAKSSTLIPDLFGFVRRVVLRTMLNKLIGLYLNDDDETALLDDIMSFQDIVEDATATAAVMAGFVARPFVLRPVERRRKSIEKIIAGHIEKVWSNNPLKGQWGPWLRIFYESRTSSEEAATLVVGLMFAAHKNPAIGATQSFCYLLSEGSRSDIDQARNEAKHLMRSTSFSTSDIVEAHTLRQYVLETVRMTSHSIGALRKACKDVVLVDSSLREYTIRQGETVAISHITMHRNNSIWKDGEKFDAHREEWASVADTDDISVPIDNYKMTAFSHGTNKCPGERLAIALMEIVLALLLDKDVQINGGVPPISFERATLAQRTRKISAVLTINVSSS</sequence>
<evidence type="ECO:0000313" key="8">
    <source>
        <dbReference type="EMBL" id="CAD9557339.1"/>
    </source>
</evidence>
<dbReference type="InterPro" id="IPR001128">
    <property type="entry name" value="Cyt_P450"/>
</dbReference>
<name>A0A7S2JV49_9STRA</name>
<evidence type="ECO:0000256" key="3">
    <source>
        <dbReference type="ARBA" id="ARBA00022723"/>
    </source>
</evidence>
<feature type="binding site" description="axial binding residue" evidence="7">
    <location>
        <position position="357"/>
    </location>
    <ligand>
        <name>heme</name>
        <dbReference type="ChEBI" id="CHEBI:30413"/>
    </ligand>
    <ligandPart>
        <name>Fe</name>
        <dbReference type="ChEBI" id="CHEBI:18248"/>
    </ligandPart>
</feature>
<dbReference type="PANTHER" id="PTHR24286">
    <property type="entry name" value="CYTOCHROME P450 26"/>
    <property type="match status" value="1"/>
</dbReference>
<dbReference type="Pfam" id="PF00067">
    <property type="entry name" value="p450"/>
    <property type="match status" value="1"/>
</dbReference>
<keyword evidence="4" id="KW-0560">Oxidoreductase</keyword>
<keyword evidence="2 7" id="KW-0349">Heme</keyword>
<evidence type="ECO:0000256" key="6">
    <source>
        <dbReference type="ARBA" id="ARBA00023033"/>
    </source>
</evidence>
<dbReference type="Gene3D" id="1.10.630.10">
    <property type="entry name" value="Cytochrome P450"/>
    <property type="match status" value="1"/>
</dbReference>
<proteinExistence type="inferred from homology"/>
<evidence type="ECO:0000256" key="1">
    <source>
        <dbReference type="ARBA" id="ARBA00010617"/>
    </source>
</evidence>
<dbReference type="GO" id="GO:0020037">
    <property type="term" value="F:heme binding"/>
    <property type="evidence" value="ECO:0007669"/>
    <property type="project" value="InterPro"/>
</dbReference>
<comment type="cofactor">
    <cofactor evidence="7">
        <name>heme</name>
        <dbReference type="ChEBI" id="CHEBI:30413"/>
    </cofactor>
</comment>
<protein>
    <recommendedName>
        <fullName evidence="9">Cytochrome P450</fullName>
    </recommendedName>
</protein>
<dbReference type="AlphaFoldDB" id="A0A7S2JV49"/>
<reference evidence="8" key="1">
    <citation type="submission" date="2021-01" db="EMBL/GenBank/DDBJ databases">
        <authorList>
            <person name="Corre E."/>
            <person name="Pelletier E."/>
            <person name="Niang G."/>
            <person name="Scheremetjew M."/>
            <person name="Finn R."/>
            <person name="Kale V."/>
            <person name="Holt S."/>
            <person name="Cochrane G."/>
            <person name="Meng A."/>
            <person name="Brown T."/>
            <person name="Cohen L."/>
        </authorList>
    </citation>
    <scope>NUCLEOTIDE SEQUENCE</scope>
    <source>
        <strain evidence="8">B650</strain>
    </source>
</reference>
<dbReference type="GO" id="GO:0016705">
    <property type="term" value="F:oxidoreductase activity, acting on paired donors, with incorporation or reduction of molecular oxygen"/>
    <property type="evidence" value="ECO:0007669"/>
    <property type="project" value="InterPro"/>
</dbReference>
<dbReference type="EMBL" id="HBGY01001646">
    <property type="protein sequence ID" value="CAD9557339.1"/>
    <property type="molecule type" value="Transcribed_RNA"/>
</dbReference>